<dbReference type="InterPro" id="IPR001647">
    <property type="entry name" value="HTH_TetR"/>
</dbReference>
<accession>A0A7W9JBF9</accession>
<evidence type="ECO:0000256" key="2">
    <source>
        <dbReference type="ARBA" id="ARBA00023125"/>
    </source>
</evidence>
<gene>
    <name evidence="7" type="ORF">HDA39_005808</name>
</gene>
<dbReference type="Proteomes" id="UP000549971">
    <property type="component" value="Unassembled WGS sequence"/>
</dbReference>
<reference evidence="7 8" key="1">
    <citation type="submission" date="2020-08" db="EMBL/GenBank/DDBJ databases">
        <title>Sequencing the genomes of 1000 actinobacteria strains.</title>
        <authorList>
            <person name="Klenk H.-P."/>
        </authorList>
    </citation>
    <scope>NUCLEOTIDE SEQUENCE [LARGE SCALE GENOMIC DNA]</scope>
    <source>
        <strain evidence="7 8">DSM 28967</strain>
    </source>
</reference>
<name>A0A7W9JBF9_9ACTN</name>
<dbReference type="PANTHER" id="PTHR47506:SF7">
    <property type="entry name" value="TRANSCRIPTIONAL REGULATORY PROTEIN"/>
    <property type="match status" value="1"/>
</dbReference>
<feature type="domain" description="HTH tetR-type" evidence="6">
    <location>
        <begin position="1"/>
        <end position="61"/>
    </location>
</feature>
<keyword evidence="2 4" id="KW-0238">DNA-binding</keyword>
<keyword evidence="8" id="KW-1185">Reference proteome</keyword>
<feature type="region of interest" description="Disordered" evidence="5">
    <location>
        <begin position="66"/>
        <end position="147"/>
    </location>
</feature>
<dbReference type="PRINTS" id="PR00455">
    <property type="entry name" value="HTHTETR"/>
</dbReference>
<dbReference type="PANTHER" id="PTHR47506">
    <property type="entry name" value="TRANSCRIPTIONAL REGULATORY PROTEIN"/>
    <property type="match status" value="1"/>
</dbReference>
<dbReference type="InterPro" id="IPR009057">
    <property type="entry name" value="Homeodomain-like_sf"/>
</dbReference>
<evidence type="ECO:0000256" key="5">
    <source>
        <dbReference type="SAM" id="MobiDB-lite"/>
    </source>
</evidence>
<keyword evidence="1" id="KW-0805">Transcription regulation</keyword>
<dbReference type="AlphaFoldDB" id="A0A7W9JBF9"/>
<organism evidence="7 8">
    <name type="scientific">Kribbella italica</name>
    <dbReference type="NCBI Taxonomy" id="1540520"/>
    <lineage>
        <taxon>Bacteria</taxon>
        <taxon>Bacillati</taxon>
        <taxon>Actinomycetota</taxon>
        <taxon>Actinomycetes</taxon>
        <taxon>Propionibacteriales</taxon>
        <taxon>Kribbellaceae</taxon>
        <taxon>Kribbella</taxon>
    </lineage>
</organism>
<dbReference type="Pfam" id="PF00440">
    <property type="entry name" value="TetR_N"/>
    <property type="match status" value="1"/>
</dbReference>
<sequence>MGNREALIDGAKTCLREKGYTRTTARDIATAAGVSLAAIGYHFGSKDALLNEAMRQALGEWGDELSRTMSAGPNADRQRPADPQLTPAASGSQTGQPAASGGQPAQLAADGGQPAQLAADGGQTAQLAADGGQTAQPAAYGSQTAQPAGAAEERFTAIWALVGDSLSNPESRALWTTQFEILSQGSQLPDLLQAVSAMQVEAREGLATLFGATDADSDEATVQQTGSFLQALLLGVVALTMFDPERAPRGEDLSASIQLMAAKLAR</sequence>
<evidence type="ECO:0000256" key="4">
    <source>
        <dbReference type="PROSITE-ProRule" id="PRU00335"/>
    </source>
</evidence>
<evidence type="ECO:0000313" key="8">
    <source>
        <dbReference type="Proteomes" id="UP000549971"/>
    </source>
</evidence>
<keyword evidence="3" id="KW-0804">Transcription</keyword>
<feature type="DNA-binding region" description="H-T-H motif" evidence="4">
    <location>
        <begin position="24"/>
        <end position="43"/>
    </location>
</feature>
<dbReference type="SUPFAM" id="SSF46689">
    <property type="entry name" value="Homeodomain-like"/>
    <property type="match status" value="1"/>
</dbReference>
<dbReference type="EMBL" id="JACHMY010000001">
    <property type="protein sequence ID" value="MBB5839074.1"/>
    <property type="molecule type" value="Genomic_DNA"/>
</dbReference>
<proteinExistence type="predicted"/>
<dbReference type="GO" id="GO:0003677">
    <property type="term" value="F:DNA binding"/>
    <property type="evidence" value="ECO:0007669"/>
    <property type="project" value="UniProtKB-UniRule"/>
</dbReference>
<dbReference type="Gene3D" id="1.10.357.10">
    <property type="entry name" value="Tetracycline Repressor, domain 2"/>
    <property type="match status" value="1"/>
</dbReference>
<dbReference type="RefSeq" id="WP_202893147.1">
    <property type="nucleotide sequence ID" value="NZ_JACHMY010000001.1"/>
</dbReference>
<dbReference type="PROSITE" id="PS50977">
    <property type="entry name" value="HTH_TETR_2"/>
    <property type="match status" value="1"/>
</dbReference>
<comment type="caution">
    <text evidence="7">The sequence shown here is derived from an EMBL/GenBank/DDBJ whole genome shotgun (WGS) entry which is preliminary data.</text>
</comment>
<feature type="compositionally biased region" description="Polar residues" evidence="5">
    <location>
        <begin position="133"/>
        <end position="146"/>
    </location>
</feature>
<evidence type="ECO:0000256" key="1">
    <source>
        <dbReference type="ARBA" id="ARBA00023015"/>
    </source>
</evidence>
<evidence type="ECO:0000259" key="6">
    <source>
        <dbReference type="PROSITE" id="PS50977"/>
    </source>
</evidence>
<feature type="compositionally biased region" description="Polar residues" evidence="5">
    <location>
        <begin position="87"/>
        <end position="97"/>
    </location>
</feature>
<protein>
    <submittedName>
        <fullName evidence="7">AcrR family transcriptional regulator</fullName>
    </submittedName>
</protein>
<evidence type="ECO:0000313" key="7">
    <source>
        <dbReference type="EMBL" id="MBB5839074.1"/>
    </source>
</evidence>
<evidence type="ECO:0000256" key="3">
    <source>
        <dbReference type="ARBA" id="ARBA00023163"/>
    </source>
</evidence>